<keyword evidence="2" id="KW-1185">Reference proteome</keyword>
<dbReference type="RefSeq" id="XP_022246560.1">
    <property type="nucleotide sequence ID" value="XM_022390852.1"/>
</dbReference>
<evidence type="ECO:0000313" key="2">
    <source>
        <dbReference type="Proteomes" id="UP000694941"/>
    </source>
</evidence>
<dbReference type="Proteomes" id="UP000694941">
    <property type="component" value="Unplaced"/>
</dbReference>
<feature type="compositionally biased region" description="Basic residues" evidence="1">
    <location>
        <begin position="25"/>
        <end position="41"/>
    </location>
</feature>
<name>A0ABM1SSF4_LIMPO</name>
<evidence type="ECO:0000313" key="3">
    <source>
        <dbReference type="RefSeq" id="XP_013778855.1"/>
    </source>
</evidence>
<dbReference type="InterPro" id="IPR037760">
    <property type="entry name" value="SMKR1"/>
</dbReference>
<accession>A0ABM1SSF4</accession>
<feature type="compositionally biased region" description="Basic residues" evidence="1">
    <location>
        <begin position="84"/>
        <end position="99"/>
    </location>
</feature>
<dbReference type="PANTHER" id="PTHR37932">
    <property type="entry name" value="SMALL LYSINE-RICH PROTEIN 1"/>
    <property type="match status" value="1"/>
</dbReference>
<evidence type="ECO:0000256" key="1">
    <source>
        <dbReference type="SAM" id="MobiDB-lite"/>
    </source>
</evidence>
<dbReference type="GeneID" id="106463378"/>
<organism evidence="2 4">
    <name type="scientific">Limulus polyphemus</name>
    <name type="common">Atlantic horseshoe crab</name>
    <dbReference type="NCBI Taxonomy" id="6850"/>
    <lineage>
        <taxon>Eukaryota</taxon>
        <taxon>Metazoa</taxon>
        <taxon>Ecdysozoa</taxon>
        <taxon>Arthropoda</taxon>
        <taxon>Chelicerata</taxon>
        <taxon>Merostomata</taxon>
        <taxon>Xiphosura</taxon>
        <taxon>Limulidae</taxon>
        <taxon>Limulus</taxon>
    </lineage>
</organism>
<feature type="region of interest" description="Disordered" evidence="1">
    <location>
        <begin position="80"/>
        <end position="99"/>
    </location>
</feature>
<protein>
    <submittedName>
        <fullName evidence="3 4">Small lysine-rich protein 1-like</fullName>
    </submittedName>
</protein>
<reference evidence="3 4" key="1">
    <citation type="submission" date="2025-05" db="UniProtKB">
        <authorList>
            <consortium name="RefSeq"/>
        </authorList>
    </citation>
    <scope>IDENTIFICATION</scope>
    <source>
        <tissue evidence="3 4">Muscle</tissue>
    </source>
</reference>
<sequence>MTMKGPKAKVDGKKTGNKNSSPGKGRTRSKSPGGKKGKGRKSITSNKTVTQVDIFSTDAMENAYYTCHNVADFLTIRGFPWAGTRRKGKGKGKKKRKKK</sequence>
<gene>
    <name evidence="3 4" type="primary">LOC106463378</name>
</gene>
<dbReference type="PANTHER" id="PTHR37932:SF1">
    <property type="entry name" value="SMALL LYSINE-RICH PROTEIN 1"/>
    <property type="match status" value="1"/>
</dbReference>
<proteinExistence type="predicted"/>
<dbReference type="RefSeq" id="XP_013778855.1">
    <property type="nucleotide sequence ID" value="XM_013923401.2"/>
</dbReference>
<feature type="region of interest" description="Disordered" evidence="1">
    <location>
        <begin position="1"/>
        <end position="48"/>
    </location>
</feature>
<evidence type="ECO:0000313" key="4">
    <source>
        <dbReference type="RefSeq" id="XP_022246560.1"/>
    </source>
</evidence>